<dbReference type="Proteomes" id="UP000011863">
    <property type="component" value="Chromosome"/>
</dbReference>
<proteinExistence type="inferred from homology"/>
<dbReference type="Gene3D" id="3.40.30.10">
    <property type="entry name" value="Glutaredoxin"/>
    <property type="match status" value="1"/>
</dbReference>
<dbReference type="AlphaFoldDB" id="A0A6C7EI08"/>
<dbReference type="GO" id="GO:0008794">
    <property type="term" value="F:arsenate reductase (glutaredoxin) activity"/>
    <property type="evidence" value="ECO:0007669"/>
    <property type="project" value="UniProtKB-EC"/>
</dbReference>
<dbReference type="InterPro" id="IPR036249">
    <property type="entry name" value="Thioredoxin-like_sf"/>
</dbReference>
<dbReference type="EMBL" id="AP012057">
    <property type="protein sequence ID" value="BAN04595.1"/>
    <property type="molecule type" value="Genomic_DNA"/>
</dbReference>
<accession>A0A6C7EI08</accession>
<dbReference type="EC" id="1.20.4.1" evidence="2"/>
<dbReference type="RefSeq" id="WP_015443842.1">
    <property type="nucleotide sequence ID" value="NC_020520.1"/>
</dbReference>
<dbReference type="OrthoDB" id="9790554at2"/>
<dbReference type="KEGG" id="aym:YM304_42810"/>
<dbReference type="PANTHER" id="PTHR30041:SF4">
    <property type="entry name" value="ARSENATE REDUCTASE"/>
    <property type="match status" value="1"/>
</dbReference>
<protein>
    <submittedName>
        <fullName evidence="2">Putative arsenate reductase</fullName>
        <ecNumber evidence="2">1.20.4.1</ecNumber>
    </submittedName>
</protein>
<sequence length="107" mass="11584">MITLYFVPTCSKSRGAAALLDERGVEHTIHDYVKDPLDEATLAELVTMVGGDPTDMVRSSTDASTIGEVVAQLLADPADMQRPIGVRDGKAIIARPPERILELLDHD</sequence>
<gene>
    <name evidence="2" type="ORF">YM304_42810</name>
</gene>
<comment type="similarity">
    <text evidence="1">Belongs to the ArsC family.</text>
</comment>
<name>A0A6C7EI08_ILUCY</name>
<organism evidence="2 3">
    <name type="scientific">Ilumatobacter coccineus (strain NBRC 103263 / KCTC 29153 / YM16-304)</name>
    <dbReference type="NCBI Taxonomy" id="1313172"/>
    <lineage>
        <taxon>Bacteria</taxon>
        <taxon>Bacillati</taxon>
        <taxon>Actinomycetota</taxon>
        <taxon>Acidimicrobiia</taxon>
        <taxon>Acidimicrobiales</taxon>
        <taxon>Ilumatobacteraceae</taxon>
        <taxon>Ilumatobacter</taxon>
    </lineage>
</organism>
<reference evidence="2 3" key="1">
    <citation type="journal article" date="2013" name="Int. J. Syst. Evol. Microbiol.">
        <title>Ilumatobacter nonamiense sp. nov. and Ilumatobacter coccineum sp. nov., isolated from seashore sand.</title>
        <authorList>
            <person name="Matsumoto A."/>
            <person name="Kasai H."/>
            <person name="Matsuo Y."/>
            <person name="Shizuri Y."/>
            <person name="Ichikawa N."/>
            <person name="Fujita N."/>
            <person name="Omura S."/>
            <person name="Takahashi Y."/>
        </authorList>
    </citation>
    <scope>NUCLEOTIDE SEQUENCE [LARGE SCALE GENOMIC DNA]</scope>
    <source>
        <strain evidence="3">NBRC 103263 / KCTC 29153 / YM16-304</strain>
    </source>
</reference>
<keyword evidence="3" id="KW-1185">Reference proteome</keyword>
<dbReference type="SUPFAM" id="SSF52833">
    <property type="entry name" value="Thioredoxin-like"/>
    <property type="match status" value="1"/>
</dbReference>
<evidence type="ECO:0000313" key="2">
    <source>
        <dbReference type="EMBL" id="BAN04595.1"/>
    </source>
</evidence>
<evidence type="ECO:0000313" key="3">
    <source>
        <dbReference type="Proteomes" id="UP000011863"/>
    </source>
</evidence>
<dbReference type="InterPro" id="IPR006660">
    <property type="entry name" value="Arsenate_reductase-like"/>
</dbReference>
<evidence type="ECO:0000256" key="1">
    <source>
        <dbReference type="PROSITE-ProRule" id="PRU01282"/>
    </source>
</evidence>
<dbReference type="PANTHER" id="PTHR30041">
    <property type="entry name" value="ARSENATE REDUCTASE"/>
    <property type="match status" value="1"/>
</dbReference>
<keyword evidence="2" id="KW-0560">Oxidoreductase</keyword>
<dbReference type="PROSITE" id="PS51353">
    <property type="entry name" value="ARSC"/>
    <property type="match status" value="1"/>
</dbReference>